<dbReference type="SMART" id="SM00710">
    <property type="entry name" value="PbH1"/>
    <property type="match status" value="6"/>
</dbReference>
<dbReference type="PROSITE" id="PS51257">
    <property type="entry name" value="PROKAR_LIPOPROTEIN"/>
    <property type="match status" value="1"/>
</dbReference>
<keyword evidence="6" id="KW-0106">Calcium</keyword>
<evidence type="ECO:0000256" key="4">
    <source>
        <dbReference type="ARBA" id="ARBA00022723"/>
    </source>
</evidence>
<dbReference type="Proteomes" id="UP000293347">
    <property type="component" value="Unassembled WGS sequence"/>
</dbReference>
<evidence type="ECO:0000313" key="12">
    <source>
        <dbReference type="Proteomes" id="UP000293347"/>
    </source>
</evidence>
<proteinExistence type="inferred from homology"/>
<evidence type="ECO:0000256" key="6">
    <source>
        <dbReference type="ARBA" id="ARBA00022837"/>
    </source>
</evidence>
<dbReference type="PANTHER" id="PTHR40088">
    <property type="entry name" value="PECTATE LYASE (EUROFUNG)"/>
    <property type="match status" value="1"/>
</dbReference>
<evidence type="ECO:0000313" key="11">
    <source>
        <dbReference type="EMBL" id="TCD01555.1"/>
    </source>
</evidence>
<dbReference type="OrthoDB" id="786002at2"/>
<dbReference type="EMBL" id="SJSL01000002">
    <property type="protein sequence ID" value="TCD01555.1"/>
    <property type="molecule type" value="Genomic_DNA"/>
</dbReference>
<dbReference type="InterPro" id="IPR012334">
    <property type="entry name" value="Pectin_lyas_fold"/>
</dbReference>
<keyword evidence="5 9" id="KW-0732">Signal</keyword>
<evidence type="ECO:0000256" key="9">
    <source>
        <dbReference type="SAM" id="SignalP"/>
    </source>
</evidence>
<evidence type="ECO:0000259" key="10">
    <source>
        <dbReference type="Pfam" id="PF13229"/>
    </source>
</evidence>
<dbReference type="Pfam" id="PF13229">
    <property type="entry name" value="Beta_helix"/>
    <property type="match status" value="1"/>
</dbReference>
<evidence type="ECO:0000256" key="1">
    <source>
        <dbReference type="ARBA" id="ARBA00001913"/>
    </source>
</evidence>
<sequence length="455" mass="48720">MNTISKQLLICLFAFFAIGCKSATITLDPRPSGLTNNEAAKTYYVSELTGSDTNIGLSLTTPFKTIAKATDLTSSGDIVMIMNGNYVSTNGPLLNILKSGEEGKYITYKAYPGHTPKLLASGNVWNAVVVNASYISIEDLELQGNNANLTLADAQNSYLQSRAATPVFNANWNTNAISIASAKNVHHVTIKNCKVHDFPGGGIGVGGADYVTIEGNTVYNNSWFTMYATSGISILGPKAIDAVTTYKMIVRGNICYNNKTQVNWRTASGNDRLSDGNGIIIDANNGTQGTPVYTGRTLVENNVSYFNGGGGIHAFQAARVDIINNTAYNNGQIVGYPEIDAQSGTDVKIYNNIMYARTTLDQVNGKVGTCNLNDASAVYDYNIYFGPSFRNGTNDKTTDPKFMNMSTNPSVANFSLQTTSPAINAGTQLLFALKDILGVARPKSNAVDCGAYEVN</sequence>
<keyword evidence="4" id="KW-0479">Metal-binding</keyword>
<dbReference type="RefSeq" id="WP_131596355.1">
    <property type="nucleotide sequence ID" value="NZ_SJSL01000002.1"/>
</dbReference>
<feature type="signal peptide" evidence="9">
    <location>
        <begin position="1"/>
        <end position="23"/>
    </location>
</feature>
<comment type="similarity">
    <text evidence="8">Belongs to the polysaccharide lyase 9 family.</text>
</comment>
<dbReference type="InterPro" id="IPR006626">
    <property type="entry name" value="PbH1"/>
</dbReference>
<dbReference type="GO" id="GO:0046872">
    <property type="term" value="F:metal ion binding"/>
    <property type="evidence" value="ECO:0007669"/>
    <property type="project" value="UniProtKB-KW"/>
</dbReference>
<evidence type="ECO:0000256" key="8">
    <source>
        <dbReference type="ARBA" id="ARBA00038263"/>
    </source>
</evidence>
<feature type="chain" id="PRO_5020203774" evidence="9">
    <location>
        <begin position="24"/>
        <end position="455"/>
    </location>
</feature>
<comment type="cofactor">
    <cofactor evidence="1">
        <name>Ca(2+)</name>
        <dbReference type="ChEBI" id="CHEBI:29108"/>
    </cofactor>
</comment>
<evidence type="ECO:0000256" key="2">
    <source>
        <dbReference type="ARBA" id="ARBA00004613"/>
    </source>
</evidence>
<keyword evidence="7" id="KW-0456">Lyase</keyword>
<protein>
    <submittedName>
        <fullName evidence="11">Right-handed parallel beta-helix repeat-containing protein</fullName>
    </submittedName>
</protein>
<feature type="domain" description="Right handed beta helix" evidence="10">
    <location>
        <begin position="128"/>
        <end position="284"/>
    </location>
</feature>
<gene>
    <name evidence="11" type="ORF">EZ437_12545</name>
</gene>
<name>A0A4R0NQI2_9SPHI</name>
<dbReference type="GO" id="GO:0016837">
    <property type="term" value="F:carbon-oxygen lyase activity, acting on polysaccharides"/>
    <property type="evidence" value="ECO:0007669"/>
    <property type="project" value="TreeGrafter"/>
</dbReference>
<comment type="subcellular location">
    <subcellularLocation>
        <location evidence="2">Secreted</location>
    </subcellularLocation>
</comment>
<dbReference type="InterPro" id="IPR059226">
    <property type="entry name" value="Choice_anch_Q_dom"/>
</dbReference>
<comment type="caution">
    <text evidence="11">The sequence shown here is derived from an EMBL/GenBank/DDBJ whole genome shotgun (WGS) entry which is preliminary data.</text>
</comment>
<evidence type="ECO:0000256" key="3">
    <source>
        <dbReference type="ARBA" id="ARBA00022525"/>
    </source>
</evidence>
<dbReference type="Gene3D" id="2.160.20.10">
    <property type="entry name" value="Single-stranded right-handed beta-helix, Pectin lyase-like"/>
    <property type="match status" value="1"/>
</dbReference>
<dbReference type="InterPro" id="IPR011050">
    <property type="entry name" value="Pectin_lyase_fold/virulence"/>
</dbReference>
<dbReference type="AlphaFoldDB" id="A0A4R0NQI2"/>
<dbReference type="NCBIfam" id="NF041518">
    <property type="entry name" value="choice_anch_Q"/>
    <property type="match status" value="1"/>
</dbReference>
<keyword evidence="12" id="KW-1185">Reference proteome</keyword>
<evidence type="ECO:0000256" key="5">
    <source>
        <dbReference type="ARBA" id="ARBA00022729"/>
    </source>
</evidence>
<dbReference type="InterPro" id="IPR039448">
    <property type="entry name" value="Beta_helix"/>
</dbReference>
<dbReference type="PANTHER" id="PTHR40088:SF1">
    <property type="entry name" value="PECTATE LYASE PEL9"/>
    <property type="match status" value="1"/>
</dbReference>
<dbReference type="GO" id="GO:0005576">
    <property type="term" value="C:extracellular region"/>
    <property type="evidence" value="ECO:0007669"/>
    <property type="project" value="UniProtKB-SubCell"/>
</dbReference>
<keyword evidence="3" id="KW-0964">Secreted</keyword>
<dbReference type="InterPro" id="IPR052052">
    <property type="entry name" value="Polysaccharide_Lyase_9"/>
</dbReference>
<reference evidence="11 12" key="1">
    <citation type="submission" date="2019-02" db="EMBL/GenBank/DDBJ databases">
        <title>Pedobacter sp. RP-1-14 sp. nov., isolated from Arctic soil.</title>
        <authorList>
            <person name="Dahal R.H."/>
        </authorList>
    </citation>
    <scope>NUCLEOTIDE SEQUENCE [LARGE SCALE GENOMIC DNA]</scope>
    <source>
        <strain evidence="11 12">RP-1-14</strain>
    </source>
</reference>
<organism evidence="11 12">
    <name type="scientific">Pedobacter psychroterrae</name>
    <dbReference type="NCBI Taxonomy" id="2530453"/>
    <lineage>
        <taxon>Bacteria</taxon>
        <taxon>Pseudomonadati</taxon>
        <taxon>Bacteroidota</taxon>
        <taxon>Sphingobacteriia</taxon>
        <taxon>Sphingobacteriales</taxon>
        <taxon>Sphingobacteriaceae</taxon>
        <taxon>Pedobacter</taxon>
    </lineage>
</organism>
<accession>A0A4R0NQI2</accession>
<dbReference type="SUPFAM" id="SSF51126">
    <property type="entry name" value="Pectin lyase-like"/>
    <property type="match status" value="1"/>
</dbReference>
<evidence type="ECO:0000256" key="7">
    <source>
        <dbReference type="ARBA" id="ARBA00023239"/>
    </source>
</evidence>